<keyword evidence="11" id="KW-0511">Multifunctional enzyme</keyword>
<dbReference type="PROSITE" id="PS00903">
    <property type="entry name" value="CYT_DCMP_DEAMINASES_1"/>
    <property type="match status" value="1"/>
</dbReference>
<evidence type="ECO:0000256" key="8">
    <source>
        <dbReference type="ARBA" id="ARBA00022833"/>
    </source>
</evidence>
<dbReference type="InterPro" id="IPR050765">
    <property type="entry name" value="Riboflavin_Biosynth_HTPR"/>
</dbReference>
<evidence type="ECO:0000256" key="9">
    <source>
        <dbReference type="ARBA" id="ARBA00022857"/>
    </source>
</evidence>
<dbReference type="EC" id="1.1.1.193" evidence="12"/>
<dbReference type="InterPro" id="IPR016192">
    <property type="entry name" value="APOBEC/CMP_deaminase_Zn-bd"/>
</dbReference>
<evidence type="ECO:0000256" key="3">
    <source>
        <dbReference type="ARBA" id="ARBA00004910"/>
    </source>
</evidence>
<gene>
    <name evidence="17" type="primary">ribD</name>
    <name evidence="17" type="ORF">JMN32_26235</name>
</gene>
<keyword evidence="8 12" id="KW-0862">Zinc</keyword>
<comment type="pathway">
    <text evidence="3 12">Cofactor biosynthesis; riboflavin biosynthesis; 5-amino-6-(D-ribitylamino)uracil from GTP: step 3/4.</text>
</comment>
<evidence type="ECO:0000313" key="17">
    <source>
        <dbReference type="EMBL" id="MBL6449838.1"/>
    </source>
</evidence>
<dbReference type="Proteomes" id="UP000614216">
    <property type="component" value="Unassembled WGS sequence"/>
</dbReference>
<keyword evidence="7 12" id="KW-0479">Metal-binding</keyword>
<comment type="caution">
    <text evidence="17">The sequence shown here is derived from an EMBL/GenBank/DDBJ whole genome shotgun (WGS) entry which is preliminary data.</text>
</comment>
<dbReference type="InterPro" id="IPR002734">
    <property type="entry name" value="RibDG_C"/>
</dbReference>
<protein>
    <recommendedName>
        <fullName evidence="12">Riboflavin biosynthesis protein RibD</fullName>
    </recommendedName>
    <domain>
        <recommendedName>
            <fullName evidence="12">Diaminohydroxyphosphoribosylaminopyrimidine deaminase</fullName>
            <shortName evidence="12">DRAP deaminase</shortName>
            <ecNumber evidence="12">3.5.4.26</ecNumber>
        </recommendedName>
        <alternativeName>
            <fullName evidence="12">Riboflavin-specific deaminase</fullName>
        </alternativeName>
    </domain>
    <domain>
        <recommendedName>
            <fullName evidence="12">5-amino-6-(5-phosphoribosylamino)uracil reductase</fullName>
            <ecNumber evidence="12">1.1.1.193</ecNumber>
        </recommendedName>
        <alternativeName>
            <fullName evidence="12">HTP reductase</fullName>
        </alternativeName>
    </domain>
</protein>
<dbReference type="GO" id="GO:0008835">
    <property type="term" value="F:diaminohydroxyphosphoribosylaminopyrimidine deaminase activity"/>
    <property type="evidence" value="ECO:0007669"/>
    <property type="project" value="UniProtKB-EC"/>
</dbReference>
<feature type="binding site" evidence="14">
    <location>
        <position position="157"/>
    </location>
    <ligand>
        <name>NADP(+)</name>
        <dbReference type="ChEBI" id="CHEBI:58349"/>
    </ligand>
</feature>
<sequence>MHNDELYIRRAFDLALLGLGNVSPNPLVGCVIVHNNKVIGEGWHKKYGGAHAEVNAIDSVVDKGLLPESTVYVSLEPCAHFGKTPPCSDLLVRSGVKRVVISNIDTNPLVGGKGVEKLEDAGIEVVTGILEREGLEINRRFFTGLKKGRPYIILKWAETSDGFVARKNYDSKWISNETSRKLVHKWRAEEDGIMVGPNTAYYDDPSLSVRDWTGRNPVRVVIDRKLRLPQSLKLFDGSQPTICYNLSSNQESEGVKYVKLPDSNFLDELFLNLFEQNLRSVIVEGGAQLLNLLLEKGMWDEARVFVSPAKFIEGIEAPRISGLVAEEIIDTDKLLIYKNQNG</sequence>
<feature type="binding site" evidence="14">
    <location>
        <position position="207"/>
    </location>
    <ligand>
        <name>substrate</name>
    </ligand>
</feature>
<dbReference type="GO" id="GO:0008703">
    <property type="term" value="F:5-amino-6-(5-phosphoribosylamino)uracil reductase activity"/>
    <property type="evidence" value="ECO:0007669"/>
    <property type="project" value="UniProtKB-EC"/>
</dbReference>
<dbReference type="GO" id="GO:0009231">
    <property type="term" value="P:riboflavin biosynthetic process"/>
    <property type="evidence" value="ECO:0007669"/>
    <property type="project" value="UniProtKB-KW"/>
</dbReference>
<evidence type="ECO:0000256" key="5">
    <source>
        <dbReference type="ARBA" id="ARBA00007417"/>
    </source>
</evidence>
<evidence type="ECO:0000256" key="12">
    <source>
        <dbReference type="PIRNR" id="PIRNR006769"/>
    </source>
</evidence>
<dbReference type="InterPro" id="IPR002125">
    <property type="entry name" value="CMP_dCMP_dom"/>
</dbReference>
<evidence type="ECO:0000256" key="6">
    <source>
        <dbReference type="ARBA" id="ARBA00022619"/>
    </source>
</evidence>
<evidence type="ECO:0000313" key="18">
    <source>
        <dbReference type="Proteomes" id="UP000614216"/>
    </source>
</evidence>
<dbReference type="InterPro" id="IPR004794">
    <property type="entry name" value="Eubact_RibD"/>
</dbReference>
<dbReference type="AlphaFoldDB" id="A0A937KH51"/>
<feature type="binding site" evidence="14">
    <location>
        <position position="199"/>
    </location>
    <ligand>
        <name>NADP(+)</name>
        <dbReference type="ChEBI" id="CHEBI:58349"/>
    </ligand>
</feature>
<evidence type="ECO:0000256" key="11">
    <source>
        <dbReference type="ARBA" id="ARBA00023268"/>
    </source>
</evidence>
<keyword evidence="12 17" id="KW-0378">Hydrolase</keyword>
<comment type="catalytic activity">
    <reaction evidence="12">
        <text>5-amino-6-(5-phospho-D-ribitylamino)uracil + NADP(+) = 5-amino-6-(5-phospho-D-ribosylamino)uracil + NADPH + H(+)</text>
        <dbReference type="Rhea" id="RHEA:17845"/>
        <dbReference type="ChEBI" id="CHEBI:15378"/>
        <dbReference type="ChEBI" id="CHEBI:57783"/>
        <dbReference type="ChEBI" id="CHEBI:58349"/>
        <dbReference type="ChEBI" id="CHEBI:58421"/>
        <dbReference type="ChEBI" id="CHEBI:58453"/>
        <dbReference type="EC" id="1.1.1.193"/>
    </reaction>
</comment>
<dbReference type="PANTHER" id="PTHR38011">
    <property type="entry name" value="DIHYDROFOLATE REDUCTASE FAMILY PROTEIN (AFU_ORTHOLOGUE AFUA_8G06820)"/>
    <property type="match status" value="1"/>
</dbReference>
<name>A0A937KH51_9BACT</name>
<dbReference type="SUPFAM" id="SSF53927">
    <property type="entry name" value="Cytidine deaminase-like"/>
    <property type="match status" value="1"/>
</dbReference>
<evidence type="ECO:0000256" key="4">
    <source>
        <dbReference type="ARBA" id="ARBA00005259"/>
    </source>
</evidence>
<feature type="binding site" evidence="15">
    <location>
        <position position="87"/>
    </location>
    <ligand>
        <name>Zn(2+)</name>
        <dbReference type="ChEBI" id="CHEBI:29105"/>
        <note>catalytic</note>
    </ligand>
</feature>
<dbReference type="EC" id="3.5.4.26" evidence="12"/>
<evidence type="ECO:0000256" key="13">
    <source>
        <dbReference type="PIRSR" id="PIRSR006769-1"/>
    </source>
</evidence>
<evidence type="ECO:0000256" key="14">
    <source>
        <dbReference type="PIRSR" id="PIRSR006769-2"/>
    </source>
</evidence>
<feature type="binding site" evidence="15">
    <location>
        <position position="51"/>
    </location>
    <ligand>
        <name>Zn(2+)</name>
        <dbReference type="ChEBI" id="CHEBI:29105"/>
        <note>catalytic</note>
    </ligand>
</feature>
<evidence type="ECO:0000259" key="16">
    <source>
        <dbReference type="PROSITE" id="PS51747"/>
    </source>
</evidence>
<keyword evidence="18" id="KW-1185">Reference proteome</keyword>
<evidence type="ECO:0000256" key="7">
    <source>
        <dbReference type="ARBA" id="ARBA00022723"/>
    </source>
</evidence>
<dbReference type="InterPro" id="IPR024072">
    <property type="entry name" value="DHFR-like_dom_sf"/>
</dbReference>
<dbReference type="SUPFAM" id="SSF53597">
    <property type="entry name" value="Dihydrofolate reductase-like"/>
    <property type="match status" value="1"/>
</dbReference>
<dbReference type="PANTHER" id="PTHR38011:SF7">
    <property type="entry name" value="2,5-DIAMINO-6-RIBOSYLAMINO-4(3H)-PYRIMIDINONE 5'-PHOSPHATE REDUCTASE"/>
    <property type="match status" value="1"/>
</dbReference>
<organism evidence="17 18">
    <name type="scientific">Fulvivirga marina</name>
    <dbReference type="NCBI Taxonomy" id="2494733"/>
    <lineage>
        <taxon>Bacteria</taxon>
        <taxon>Pseudomonadati</taxon>
        <taxon>Bacteroidota</taxon>
        <taxon>Cytophagia</taxon>
        <taxon>Cytophagales</taxon>
        <taxon>Fulvivirgaceae</taxon>
        <taxon>Fulvivirga</taxon>
    </lineage>
</organism>
<evidence type="ECO:0000256" key="15">
    <source>
        <dbReference type="PIRSR" id="PIRSR006769-3"/>
    </source>
</evidence>
<proteinExistence type="inferred from homology"/>
<dbReference type="Gene3D" id="3.40.430.10">
    <property type="entry name" value="Dihydrofolate Reductase, subunit A"/>
    <property type="match status" value="1"/>
</dbReference>
<feature type="binding site" evidence="14">
    <location>
        <position position="187"/>
    </location>
    <ligand>
        <name>substrate</name>
    </ligand>
</feature>
<dbReference type="Gene3D" id="3.40.140.10">
    <property type="entry name" value="Cytidine Deaminase, domain 2"/>
    <property type="match status" value="1"/>
</dbReference>
<comment type="function">
    <text evidence="1 12">Converts 2,5-diamino-6-(ribosylamino)-4(3h)-pyrimidinone 5'-phosphate into 5-amino-6-(ribosylamino)-2,4(1h,3h)-pyrimidinedione 5'-phosphate.</text>
</comment>
<comment type="similarity">
    <text evidence="5 12">In the C-terminal section; belongs to the HTP reductase family.</text>
</comment>
<dbReference type="PROSITE" id="PS51747">
    <property type="entry name" value="CYT_DCMP_DEAMINASES_2"/>
    <property type="match status" value="1"/>
</dbReference>
<feature type="active site" description="Proton donor" evidence="13">
    <location>
        <position position="53"/>
    </location>
</feature>
<dbReference type="InterPro" id="IPR016193">
    <property type="entry name" value="Cytidine_deaminase-like"/>
</dbReference>
<feature type="binding site" evidence="14">
    <location>
        <position position="171"/>
    </location>
    <ligand>
        <name>substrate</name>
    </ligand>
</feature>
<keyword evidence="10 12" id="KW-0560">Oxidoreductase</keyword>
<comment type="similarity">
    <text evidence="4 12">In the N-terminal section; belongs to the cytidine and deoxycytidylate deaminase family.</text>
</comment>
<feature type="binding site" evidence="15">
    <location>
        <position position="78"/>
    </location>
    <ligand>
        <name>Zn(2+)</name>
        <dbReference type="ChEBI" id="CHEBI:29105"/>
        <note>catalytic</note>
    </ligand>
</feature>
<evidence type="ECO:0000256" key="10">
    <source>
        <dbReference type="ARBA" id="ARBA00023002"/>
    </source>
</evidence>
<dbReference type="PIRSF" id="PIRSF006769">
    <property type="entry name" value="RibD"/>
    <property type="match status" value="1"/>
</dbReference>
<evidence type="ECO:0000256" key="1">
    <source>
        <dbReference type="ARBA" id="ARBA00002151"/>
    </source>
</evidence>
<dbReference type="NCBIfam" id="TIGR00326">
    <property type="entry name" value="eubact_ribD"/>
    <property type="match status" value="1"/>
</dbReference>
<comment type="pathway">
    <text evidence="2 12">Cofactor biosynthesis; riboflavin biosynthesis; 5-amino-6-(D-ribitylamino)uracil from GTP: step 2/4.</text>
</comment>
<accession>A0A937KH51</accession>
<feature type="binding site" evidence="14">
    <location>
        <position position="210"/>
    </location>
    <ligand>
        <name>substrate</name>
    </ligand>
</feature>
<dbReference type="RefSeq" id="WP_202859379.1">
    <property type="nucleotide sequence ID" value="NZ_JAEUGD010000067.1"/>
</dbReference>
<feature type="binding site" evidence="14">
    <location>
        <position position="173"/>
    </location>
    <ligand>
        <name>NADP(+)</name>
        <dbReference type="ChEBI" id="CHEBI:58349"/>
    </ligand>
</feature>
<dbReference type="EMBL" id="JAEUGD010000067">
    <property type="protein sequence ID" value="MBL6449838.1"/>
    <property type="molecule type" value="Genomic_DNA"/>
</dbReference>
<keyword evidence="9 12" id="KW-0521">NADP</keyword>
<comment type="catalytic activity">
    <reaction evidence="12">
        <text>2,5-diamino-6-hydroxy-4-(5-phosphoribosylamino)-pyrimidine + H2O + H(+) = 5-amino-6-(5-phospho-D-ribosylamino)uracil + NH4(+)</text>
        <dbReference type="Rhea" id="RHEA:21868"/>
        <dbReference type="ChEBI" id="CHEBI:15377"/>
        <dbReference type="ChEBI" id="CHEBI:15378"/>
        <dbReference type="ChEBI" id="CHEBI:28938"/>
        <dbReference type="ChEBI" id="CHEBI:58453"/>
        <dbReference type="ChEBI" id="CHEBI:58614"/>
        <dbReference type="EC" id="3.5.4.26"/>
    </reaction>
</comment>
<comment type="cofactor">
    <cofactor evidence="12 15">
        <name>Zn(2+)</name>
        <dbReference type="ChEBI" id="CHEBI:29105"/>
    </cofactor>
    <text evidence="12 15">Binds 1 zinc ion.</text>
</comment>
<feature type="binding site" evidence="14">
    <location>
        <position position="203"/>
    </location>
    <ligand>
        <name>substrate</name>
    </ligand>
</feature>
<reference evidence="17" key="1">
    <citation type="submission" date="2021-01" db="EMBL/GenBank/DDBJ databases">
        <title>Fulvivirga kasyanovii gen. nov., sp nov., a novel member of the phylum Bacteroidetes isolated from seawater in a mussel farm.</title>
        <authorList>
            <person name="Zhao L.-H."/>
            <person name="Wang Z.-J."/>
        </authorList>
    </citation>
    <scope>NUCLEOTIDE SEQUENCE</scope>
    <source>
        <strain evidence="17">29W222</strain>
    </source>
</reference>
<dbReference type="Pfam" id="PF00383">
    <property type="entry name" value="dCMP_cyt_deam_1"/>
    <property type="match status" value="1"/>
</dbReference>
<dbReference type="CDD" id="cd01284">
    <property type="entry name" value="Riboflavin_deaminase-reductase"/>
    <property type="match status" value="1"/>
</dbReference>
<dbReference type="GO" id="GO:0008270">
    <property type="term" value="F:zinc ion binding"/>
    <property type="evidence" value="ECO:0007669"/>
    <property type="project" value="InterPro"/>
</dbReference>
<evidence type="ECO:0000256" key="2">
    <source>
        <dbReference type="ARBA" id="ARBA00004882"/>
    </source>
</evidence>
<dbReference type="Pfam" id="PF01872">
    <property type="entry name" value="RibD_C"/>
    <property type="match status" value="1"/>
</dbReference>
<keyword evidence="6 12" id="KW-0686">Riboflavin biosynthesis</keyword>
<feature type="binding site" evidence="14">
    <location>
        <position position="284"/>
    </location>
    <ligand>
        <name>substrate</name>
    </ligand>
</feature>
<feature type="domain" description="CMP/dCMP-type deaminase" evidence="16">
    <location>
        <begin position="2"/>
        <end position="126"/>
    </location>
</feature>